<feature type="transmembrane region" description="Helical" evidence="6">
    <location>
        <begin position="21"/>
        <end position="38"/>
    </location>
</feature>
<dbReference type="EMBL" id="DXBJ01000005">
    <property type="protein sequence ID" value="HIZ57058.1"/>
    <property type="molecule type" value="Genomic_DNA"/>
</dbReference>
<evidence type="ECO:0000256" key="4">
    <source>
        <dbReference type="ARBA" id="ARBA00022989"/>
    </source>
</evidence>
<organism evidence="8 9">
    <name type="scientific">Candidatus Faecalibacterium gallistercoris</name>
    <dbReference type="NCBI Taxonomy" id="2838579"/>
    <lineage>
        <taxon>Bacteria</taxon>
        <taxon>Bacillati</taxon>
        <taxon>Bacillota</taxon>
        <taxon>Clostridia</taxon>
        <taxon>Eubacteriales</taxon>
        <taxon>Oscillospiraceae</taxon>
        <taxon>Faecalibacterium</taxon>
    </lineage>
</organism>
<feature type="transmembrane region" description="Helical" evidence="6">
    <location>
        <begin position="414"/>
        <end position="438"/>
    </location>
</feature>
<dbReference type="PANTHER" id="PTHR30619">
    <property type="entry name" value="DNA INTERNALIZATION/COMPETENCE PROTEIN COMEC/REC2"/>
    <property type="match status" value="1"/>
</dbReference>
<accession>A0A9D2JM29</accession>
<dbReference type="Proteomes" id="UP000824065">
    <property type="component" value="Unassembled WGS sequence"/>
</dbReference>
<reference evidence="8" key="1">
    <citation type="journal article" date="2021" name="PeerJ">
        <title>Extensive microbial diversity within the chicken gut microbiome revealed by metagenomics and culture.</title>
        <authorList>
            <person name="Gilroy R."/>
            <person name="Ravi A."/>
            <person name="Getino M."/>
            <person name="Pursley I."/>
            <person name="Horton D.L."/>
            <person name="Alikhan N.F."/>
            <person name="Baker D."/>
            <person name="Gharbi K."/>
            <person name="Hall N."/>
            <person name="Watson M."/>
            <person name="Adriaenssens E.M."/>
            <person name="Foster-Nyarko E."/>
            <person name="Jarju S."/>
            <person name="Secka A."/>
            <person name="Antonio M."/>
            <person name="Oren A."/>
            <person name="Chaudhuri R.R."/>
            <person name="La Ragione R."/>
            <person name="Hildebrand F."/>
            <person name="Pallen M.J."/>
        </authorList>
    </citation>
    <scope>NUCLEOTIDE SEQUENCE</scope>
    <source>
        <strain evidence="8">ChiBcec16-3735</strain>
    </source>
</reference>
<feature type="transmembrane region" description="Helical" evidence="6">
    <location>
        <begin position="480"/>
        <end position="500"/>
    </location>
</feature>
<sequence length="734" mass="78306">MLFAGALGTQLIAAFEPQAGFWPLAALFGLGLLVLLAGGRARGWGLWLLLGAALGLAFSARTGAQFDALTAAYGGRTVRLTATVEDVQEGYTRSTVRARLRVSEVNGEPAAFCCQCDGLPLSRAGEQVEGWFSLEAPAPADRPGRYADEVAFLAGYERRFRRLGPGPGFRAWSARLQSRLSEALCQGLEGDEAGALAAMIVGDRTRISSELNSAYRAAGLSHVLVVSGMHVTILCGVALPGMDRRKWLEQGRLLAARLPGRMGRKLHRRLGVRLARLELAPPRPARGGFHPGMVWRERIAALWPVVLAALLTGITGFTPSVLRAGAAVCIGALGVWLMAPADPLTSLALGGLWMSAFNSYAVCDIGFELSFAAVAGTLAGAELVRRRAARHPAREEDAPRRSLPVRLAARAWDAFWEAGCITLCASAATFPVLVLRGLSTSPYALLSGVAVLWLVQPMMVLGIAAALAGLAPALGPVCRACAWGAAFLVRLLNGWARMVAGWPGAELAFDTGYAALVCLGLMGLCWLAFRWRVRARIWLPALLLAAGAGIGAGLVLNRDVVRVELIGGVRTPSVVLAQNDQTVVLYRGGSSGRSAVERWLARHGQEQATLLVDLRLDPARNSQPPAQRVVTPGRFEPYTDFQTARGGIRLDLLRTSGGVGVRVTVDRWQLGAVSGDFELAGTAQVDWLLASPSAPGAFRWEEMLALGHYDWMRPDAPPAPSRLWLRPGGGTKAR</sequence>
<feature type="transmembrane region" description="Helical" evidence="6">
    <location>
        <begin position="44"/>
        <end position="60"/>
    </location>
</feature>
<dbReference type="AlphaFoldDB" id="A0A9D2JM29"/>
<comment type="caution">
    <text evidence="8">The sequence shown here is derived from an EMBL/GenBank/DDBJ whole genome shotgun (WGS) entry which is preliminary data.</text>
</comment>
<reference evidence="8" key="2">
    <citation type="submission" date="2021-04" db="EMBL/GenBank/DDBJ databases">
        <authorList>
            <person name="Gilroy R."/>
        </authorList>
    </citation>
    <scope>NUCLEOTIDE SEQUENCE</scope>
    <source>
        <strain evidence="8">ChiBcec16-3735</strain>
    </source>
</reference>
<evidence type="ECO:0000313" key="9">
    <source>
        <dbReference type="Proteomes" id="UP000824065"/>
    </source>
</evidence>
<feature type="transmembrane region" description="Helical" evidence="6">
    <location>
        <begin position="298"/>
        <end position="314"/>
    </location>
</feature>
<feature type="transmembrane region" description="Helical" evidence="6">
    <location>
        <begin position="444"/>
        <end position="468"/>
    </location>
</feature>
<name>A0A9D2JM29_9FIRM</name>
<feature type="domain" description="ComEC/Rec2-related protein" evidence="7">
    <location>
        <begin position="199"/>
        <end position="532"/>
    </location>
</feature>
<keyword evidence="2" id="KW-1003">Cell membrane</keyword>
<evidence type="ECO:0000256" key="2">
    <source>
        <dbReference type="ARBA" id="ARBA00022475"/>
    </source>
</evidence>
<dbReference type="PANTHER" id="PTHR30619:SF1">
    <property type="entry name" value="RECOMBINATION PROTEIN 2"/>
    <property type="match status" value="1"/>
</dbReference>
<dbReference type="Pfam" id="PF03772">
    <property type="entry name" value="Competence"/>
    <property type="match status" value="1"/>
</dbReference>
<keyword evidence="5 6" id="KW-0472">Membrane</keyword>
<comment type="subcellular location">
    <subcellularLocation>
        <location evidence="1">Cell membrane</location>
        <topology evidence="1">Multi-pass membrane protein</topology>
    </subcellularLocation>
</comment>
<dbReference type="GO" id="GO:0005886">
    <property type="term" value="C:plasma membrane"/>
    <property type="evidence" value="ECO:0007669"/>
    <property type="project" value="UniProtKB-SubCell"/>
</dbReference>
<evidence type="ECO:0000256" key="5">
    <source>
        <dbReference type="ARBA" id="ARBA00023136"/>
    </source>
</evidence>
<keyword evidence="4 6" id="KW-1133">Transmembrane helix</keyword>
<feature type="transmembrane region" description="Helical" evidence="6">
    <location>
        <begin position="321"/>
        <end position="339"/>
    </location>
</feature>
<gene>
    <name evidence="8" type="ORF">H9725_00485</name>
</gene>
<dbReference type="InterPro" id="IPR052159">
    <property type="entry name" value="Competence_DNA_uptake"/>
</dbReference>
<feature type="transmembrane region" description="Helical" evidence="6">
    <location>
        <begin position="359"/>
        <end position="384"/>
    </location>
</feature>
<dbReference type="InterPro" id="IPR004477">
    <property type="entry name" value="ComEC_N"/>
</dbReference>
<proteinExistence type="predicted"/>
<evidence type="ECO:0000256" key="6">
    <source>
        <dbReference type="SAM" id="Phobius"/>
    </source>
</evidence>
<protein>
    <submittedName>
        <fullName evidence="8">ComEC/Rec2 family competence protein</fullName>
    </submittedName>
</protein>
<evidence type="ECO:0000313" key="8">
    <source>
        <dbReference type="EMBL" id="HIZ57058.1"/>
    </source>
</evidence>
<evidence type="ECO:0000256" key="3">
    <source>
        <dbReference type="ARBA" id="ARBA00022692"/>
    </source>
</evidence>
<evidence type="ECO:0000256" key="1">
    <source>
        <dbReference type="ARBA" id="ARBA00004651"/>
    </source>
</evidence>
<keyword evidence="3 6" id="KW-0812">Transmembrane</keyword>
<evidence type="ECO:0000259" key="7">
    <source>
        <dbReference type="Pfam" id="PF03772"/>
    </source>
</evidence>
<feature type="transmembrane region" description="Helical" evidence="6">
    <location>
        <begin position="512"/>
        <end position="529"/>
    </location>
</feature>
<feature type="transmembrane region" description="Helical" evidence="6">
    <location>
        <begin position="536"/>
        <end position="556"/>
    </location>
</feature>